<evidence type="ECO:0000256" key="1">
    <source>
        <dbReference type="SAM" id="MobiDB-lite"/>
    </source>
</evidence>
<proteinExistence type="predicted"/>
<organism evidence="4 5">
    <name type="scientific">Spirodela intermedia</name>
    <name type="common">Intermediate duckweed</name>
    <dbReference type="NCBI Taxonomy" id="51605"/>
    <lineage>
        <taxon>Eukaryota</taxon>
        <taxon>Viridiplantae</taxon>
        <taxon>Streptophyta</taxon>
        <taxon>Embryophyta</taxon>
        <taxon>Tracheophyta</taxon>
        <taxon>Spermatophyta</taxon>
        <taxon>Magnoliopsida</taxon>
        <taxon>Liliopsida</taxon>
        <taxon>Araceae</taxon>
        <taxon>Lemnoideae</taxon>
        <taxon>Spirodela</taxon>
    </lineage>
</organism>
<evidence type="ECO:0000313" key="4">
    <source>
        <dbReference type="EMBL" id="CAA7408507.1"/>
    </source>
</evidence>
<protein>
    <submittedName>
        <fullName evidence="4">Uncharacterized protein</fullName>
    </submittedName>
</protein>
<keyword evidence="3" id="KW-0732">Signal</keyword>
<dbReference type="AlphaFoldDB" id="A0A7I8LER7"/>
<keyword evidence="5" id="KW-1185">Reference proteome</keyword>
<evidence type="ECO:0000256" key="2">
    <source>
        <dbReference type="SAM" id="Phobius"/>
    </source>
</evidence>
<reference evidence="4" key="1">
    <citation type="submission" date="2020-02" db="EMBL/GenBank/DDBJ databases">
        <authorList>
            <person name="Scholz U."/>
            <person name="Mascher M."/>
            <person name="Fiebig A."/>
        </authorList>
    </citation>
    <scope>NUCLEOTIDE SEQUENCE</scope>
</reference>
<evidence type="ECO:0000313" key="5">
    <source>
        <dbReference type="Proteomes" id="UP000663760"/>
    </source>
</evidence>
<feature type="signal peptide" evidence="3">
    <location>
        <begin position="1"/>
        <end position="27"/>
    </location>
</feature>
<keyword evidence="2" id="KW-0472">Membrane</keyword>
<dbReference type="EMBL" id="LR746278">
    <property type="protein sequence ID" value="CAA7408507.1"/>
    <property type="molecule type" value="Genomic_DNA"/>
</dbReference>
<name>A0A7I8LER7_SPIIN</name>
<keyword evidence="2" id="KW-1133">Transmembrane helix</keyword>
<dbReference type="PANTHER" id="PTHR37702">
    <property type="entry name" value="PROLINE-RICH FAMILY PROTEIN"/>
    <property type="match status" value="1"/>
</dbReference>
<feature type="transmembrane region" description="Helical" evidence="2">
    <location>
        <begin position="109"/>
        <end position="128"/>
    </location>
</feature>
<gene>
    <name evidence="4" type="ORF">SI8410_15019185</name>
</gene>
<feature type="compositionally biased region" description="Pro residues" evidence="1">
    <location>
        <begin position="44"/>
        <end position="57"/>
    </location>
</feature>
<evidence type="ECO:0000256" key="3">
    <source>
        <dbReference type="SAM" id="SignalP"/>
    </source>
</evidence>
<feature type="chain" id="PRO_5029658549" evidence="3">
    <location>
        <begin position="28"/>
        <end position="129"/>
    </location>
</feature>
<feature type="region of interest" description="Disordered" evidence="1">
    <location>
        <begin position="44"/>
        <end position="65"/>
    </location>
</feature>
<dbReference type="Proteomes" id="UP000663760">
    <property type="component" value="Chromosome 15"/>
</dbReference>
<accession>A0A7I8LER7</accession>
<sequence>MAAKTAIAALFLAAAVAEYATVTVADASTECPYPCLPPPTGVTYYPSPPPPPPPQQPFPNYYYSPPPPSTPYTPGINVPGVMPYLPAAPPPPSQIVPYFPFYSRNSGSALLRLPTALLSCIITLGFFLL</sequence>
<dbReference type="PANTHER" id="PTHR37702:SF1">
    <property type="entry name" value="HYDROXYPROLINE-RICH GLYCOPROTEIN FAMILY PROTEIN"/>
    <property type="match status" value="1"/>
</dbReference>
<keyword evidence="2" id="KW-0812">Transmembrane</keyword>